<dbReference type="PROSITE" id="PS01159">
    <property type="entry name" value="WW_DOMAIN_1"/>
    <property type="match status" value="1"/>
</dbReference>
<dbReference type="OrthoDB" id="291011at2"/>
<feature type="region of interest" description="Disordered" evidence="1">
    <location>
        <begin position="1572"/>
        <end position="1608"/>
    </location>
</feature>
<keyword evidence="2" id="KW-0732">Signal</keyword>
<dbReference type="InterPro" id="IPR006530">
    <property type="entry name" value="YD"/>
</dbReference>
<dbReference type="Proteomes" id="UP000315226">
    <property type="component" value="Unassembled WGS sequence"/>
</dbReference>
<dbReference type="NCBIfam" id="TIGR01643">
    <property type="entry name" value="YD_repeat_2x"/>
    <property type="match status" value="2"/>
</dbReference>
<dbReference type="NCBIfam" id="TIGR03696">
    <property type="entry name" value="Rhs_assc_core"/>
    <property type="match status" value="1"/>
</dbReference>
<evidence type="ECO:0000259" key="3">
    <source>
        <dbReference type="PROSITE" id="PS01159"/>
    </source>
</evidence>
<dbReference type="InterPro" id="IPR001202">
    <property type="entry name" value="WW_dom"/>
</dbReference>
<accession>A0A4Y3RG60</accession>
<feature type="region of interest" description="Disordered" evidence="1">
    <location>
        <begin position="997"/>
        <end position="1052"/>
    </location>
</feature>
<feature type="signal peptide" evidence="2">
    <location>
        <begin position="1"/>
        <end position="38"/>
    </location>
</feature>
<feature type="compositionally biased region" description="Polar residues" evidence="1">
    <location>
        <begin position="997"/>
        <end position="1023"/>
    </location>
</feature>
<feature type="compositionally biased region" description="Basic and acidic residues" evidence="1">
    <location>
        <begin position="1038"/>
        <end position="1049"/>
    </location>
</feature>
<dbReference type="PANTHER" id="PTHR32305">
    <property type="match status" value="1"/>
</dbReference>
<dbReference type="Pfam" id="PF05593">
    <property type="entry name" value="RHS_repeat"/>
    <property type="match status" value="2"/>
</dbReference>
<feature type="region of interest" description="Disordered" evidence="1">
    <location>
        <begin position="1907"/>
        <end position="1926"/>
    </location>
</feature>
<name>A0A4Y3RG60_9ACTN</name>
<dbReference type="Gene3D" id="2.180.10.10">
    <property type="entry name" value="RHS repeat-associated core"/>
    <property type="match status" value="2"/>
</dbReference>
<feature type="domain" description="WW" evidence="3">
    <location>
        <begin position="398"/>
        <end position="423"/>
    </location>
</feature>
<dbReference type="PANTHER" id="PTHR32305:SF17">
    <property type="entry name" value="TRNA NUCLEASE WAPA"/>
    <property type="match status" value="1"/>
</dbReference>
<dbReference type="EMBL" id="BJMN01000003">
    <property type="protein sequence ID" value="GEB54770.1"/>
    <property type="molecule type" value="Genomic_DNA"/>
</dbReference>
<keyword evidence="5" id="KW-1185">Reference proteome</keyword>
<comment type="caution">
    <text evidence="4">The sequence shown here is derived from an EMBL/GenBank/DDBJ whole genome shotgun (WGS) entry which is preliminary data.</text>
</comment>
<evidence type="ECO:0000256" key="2">
    <source>
        <dbReference type="SAM" id="SignalP"/>
    </source>
</evidence>
<feature type="compositionally biased region" description="Low complexity" evidence="1">
    <location>
        <begin position="1587"/>
        <end position="1600"/>
    </location>
</feature>
<reference evidence="4 5" key="1">
    <citation type="submission" date="2019-06" db="EMBL/GenBank/DDBJ databases">
        <title>Whole genome shotgun sequence of Streptomyces gardneri NBRC 12865.</title>
        <authorList>
            <person name="Hosoyama A."/>
            <person name="Uohara A."/>
            <person name="Ohji S."/>
            <person name="Ichikawa N."/>
        </authorList>
    </citation>
    <scope>NUCLEOTIDE SEQUENCE [LARGE SCALE GENOMIC DNA]</scope>
    <source>
        <strain evidence="4 5">NBRC 12865</strain>
    </source>
</reference>
<gene>
    <name evidence="4" type="ORF">SGA01_03750</name>
</gene>
<evidence type="ECO:0000313" key="4">
    <source>
        <dbReference type="EMBL" id="GEB54770.1"/>
    </source>
</evidence>
<dbReference type="InterPro" id="IPR050708">
    <property type="entry name" value="T6SS_VgrG/RHS"/>
</dbReference>
<evidence type="ECO:0000256" key="1">
    <source>
        <dbReference type="SAM" id="MobiDB-lite"/>
    </source>
</evidence>
<feature type="chain" id="PRO_5021401784" evidence="2">
    <location>
        <begin position="39"/>
        <end position="2056"/>
    </location>
</feature>
<sequence>MDRAVAMRRRPRTRHRARATVLAAVLLSSLLAALPADAGQLLPDRARRGTPSPVQYDAPVEVTPVKVRPIAPDPAAAAQQRGTPPVAWPAAEAADVDLPAWSSDGLPGLVHAGRTPVWIGQVDPALDAPSPSEVGVTVLPRESAVDAGLPAALLFDLRAADRGSDSASVAVEVDYSSFRHAFGGDWAARLRLAALPPCAARTPRRAECRTLTPVPTRNDLAAGRVAARLDLSGPSTRFALAATPEGATGDYKATPLSPSATWQVSTNSGTFGWTYPMRVPPVPGGLQPTVSLSYSTGAVDGRVAASNNQPSWIGEGWDLWPGYITRSFASCSHDISDERKKTGDLCWAGDHHVSMVNGGRATEFVHDGSGAWRPKDDDGSRIELLTGASNDDKFGEHWKVTTADGTQYFFGSRPERRSTWTVPVFGNDAGEPCHTGTFASSWCPRAWRWNLDHVVDRHGGTISYHYGKETNSYGLNMAKAKAEYTRGGQLERVEYGTREGVEGPAPARVLFESADRCAPQADCAQHTPQSYPDVPWDQDCAATAAACPEKYAPTFWTTKRLAKVTTQVRGDSGYSDVDSWSLNHLFPLPGDRTSPALWLSDVTHTGLAGGRTSVPPVEFHGEALPNRVDSSPDGLPPLNKFRLHAVHNEAGGVLSLGYAPANCRASALPTAETNTLRCFPVHWAHEQGQARDDWFHKYVVSQVVQTDRAEGAPSQVTTYDYLDGGAWRYNDNELIPRERRTWSQWRGYGRVLERKGDPTDPGVARTEKEFRYFRGMHGDRLDPAGGTKPPVQLEDTDGRLVEDSEGLQGFLRGEITRRGPGGPVVTDVITDAWRKQTASLGSRTAVMVRPSRVVTKTALDEGRWRRAERHTRYDEHGLVSETDDLGDTATATDDRCVRTSYARNTTSWLLSPVSRTETVAVSCGTPARYPEHAVSDERTFFDGGAFGAPPTAGDPTRTERVVSYRDGVPEYAVKEQARYDVHGRAVETTDALGRRTTTVHTPATGPALSTTVTDPLGHTTTTDLRVEWGEPQTVTDANGRRTDLSHDPLGRLTSVWKPGRAKASEEPHTRFRYLLRKDGASAVTTEKLVGSGDYTSEVALFDGLLRPRQTQKPAWGGGRVVTDTRYDSRGLVVLTNKPYNTTGQHGPDLVEADPIAVPSQVLTEYDGAERVTASVARTPGREWRTVTRHHGDHTEVVPPSGGTTTSTYTDARGRTTQLRQFHGAEPLGAHDATAYTYTKGGETETVTDAGGNILRYVYDLAGNRVETHDPDKGTTRMTYDAAGQLRTRTDSRGKTTVHSYDALGRRTAVRSGSETGPLLAEWTYDTVPDASGRPLKGLLASSVRHTDDGAYRTLVTGYDAGNRTTGTVLTLPEAEAGLPRSYETVTAYNPDGSLAGRRLPRVGDLPAESLVYRYDALGLLKSLTSSAGEYVTNMHYTAFGEPARLSQGTEGASLWQSTYYEPGTRRIERTLTERESGSLKVDETTYGYDPIGNVTRIRSDAPDGLDTQCFAHDHLRRTKEAWTPSGDCQGAPGSTVGGPAPYWAGFTYDPAGNRRTETRHGLAGAADTVRTYHYPEPGSAQPHTVRSVTTTGPSGTAATGSGSGSGALDEQTQVYAYSPTGATTLRPGPSGTPQELTWDVEDRLASVEQDGRTTSYVYDTEGVRLITRDAGGRSLHLPIGELRADADGRLRGTRYYADGKDRTIAVRVGARVSYQVSDLHGTGTLAVDAASLAPTRRRLDPFGLPRQAAAGPDAAQPALPGRRGFVGGTEDAVTGLTRLGARDYDPGTGKFLSVDPMVNPMDPQSLNGFAYSNNNPASFNDSTGLMICALVDAPGGARCIISGLTRPPLRIENVPPSSRDGHRCLGPLRCDSPLDRKSGIFGSMDLCSERASAYAVGCAATRNRDREARQEAEKQRRAREAAEQREAARRNMQGSIMECTSFSVSLIIVGFGFEYCSGHDSAGPGGSVSVKLSGGWGLPGVSVAKTVKGSEGDIDPPGTLTISKDLSATTGHLGIGLDGSLTTSTRDGSLTGGTGMSWGIGGPRVSAGVEFGWSFR</sequence>
<protein>
    <submittedName>
        <fullName evidence="4">Type IV secretion protein Rhs</fullName>
    </submittedName>
</protein>
<evidence type="ECO:0000313" key="5">
    <source>
        <dbReference type="Proteomes" id="UP000315226"/>
    </source>
</evidence>
<organism evidence="4 5">
    <name type="scientific">Streptomyces gardneri</name>
    <dbReference type="NCBI Taxonomy" id="66892"/>
    <lineage>
        <taxon>Bacteria</taxon>
        <taxon>Bacillati</taxon>
        <taxon>Actinomycetota</taxon>
        <taxon>Actinomycetes</taxon>
        <taxon>Kitasatosporales</taxon>
        <taxon>Streptomycetaceae</taxon>
        <taxon>Streptomyces</taxon>
    </lineage>
</organism>
<dbReference type="InterPro" id="IPR022385">
    <property type="entry name" value="Rhs_assc_core"/>
</dbReference>
<dbReference type="InterPro" id="IPR031325">
    <property type="entry name" value="RHS_repeat"/>
</dbReference>
<proteinExistence type="predicted"/>